<organism evidence="10 11">
    <name type="scientific">Pseudazoarcus pumilus</name>
    <dbReference type="NCBI Taxonomy" id="2067960"/>
    <lineage>
        <taxon>Bacteria</taxon>
        <taxon>Pseudomonadati</taxon>
        <taxon>Pseudomonadota</taxon>
        <taxon>Betaproteobacteria</taxon>
        <taxon>Rhodocyclales</taxon>
        <taxon>Zoogloeaceae</taxon>
        <taxon>Pseudazoarcus</taxon>
    </lineage>
</organism>
<dbReference type="InterPro" id="IPR046357">
    <property type="entry name" value="PPIase_dom_sf"/>
</dbReference>
<name>A0A2I6S6I5_9RHOO</name>
<evidence type="ECO:0000313" key="10">
    <source>
        <dbReference type="EMBL" id="AUN94873.1"/>
    </source>
</evidence>
<dbReference type="PANTHER" id="PTHR47245:SF1">
    <property type="entry name" value="FOLDASE PROTEIN PRSA"/>
    <property type="match status" value="1"/>
</dbReference>
<comment type="similarity">
    <text evidence="2">Belongs to the PpiC/parvulin rotamase family.</text>
</comment>
<evidence type="ECO:0000313" key="11">
    <source>
        <dbReference type="Proteomes" id="UP000242205"/>
    </source>
</evidence>
<dbReference type="AlphaFoldDB" id="A0A2I6S6I5"/>
<dbReference type="InterPro" id="IPR000297">
    <property type="entry name" value="PPIase_PpiC"/>
</dbReference>
<evidence type="ECO:0000259" key="9">
    <source>
        <dbReference type="PROSITE" id="PS50198"/>
    </source>
</evidence>
<dbReference type="Gene3D" id="3.10.50.40">
    <property type="match status" value="1"/>
</dbReference>
<evidence type="ECO:0000256" key="2">
    <source>
        <dbReference type="ARBA" id="ARBA00007656"/>
    </source>
</evidence>
<evidence type="ECO:0000256" key="3">
    <source>
        <dbReference type="ARBA" id="ARBA00013194"/>
    </source>
</evidence>
<keyword evidence="11" id="KW-1185">Reference proteome</keyword>
<reference evidence="10 11" key="1">
    <citation type="submission" date="2018-01" db="EMBL/GenBank/DDBJ databases">
        <authorList>
            <person name="Fu G.-Y."/>
        </authorList>
    </citation>
    <scope>NUCLEOTIDE SEQUENCE [LARGE SCALE GENOMIC DNA]</scope>
    <source>
        <strain evidence="10 11">SY39</strain>
    </source>
</reference>
<evidence type="ECO:0000256" key="7">
    <source>
        <dbReference type="PROSITE-ProRule" id="PRU00278"/>
    </source>
</evidence>
<dbReference type="InterPro" id="IPR027304">
    <property type="entry name" value="Trigger_fact/SurA_dom_sf"/>
</dbReference>
<feature type="domain" description="PpiC" evidence="9">
    <location>
        <begin position="131"/>
        <end position="221"/>
    </location>
</feature>
<dbReference type="Proteomes" id="UP000242205">
    <property type="component" value="Chromosome"/>
</dbReference>
<accession>A0A2I6S6I5</accession>
<feature type="signal peptide" evidence="8">
    <location>
        <begin position="1"/>
        <end position="23"/>
    </location>
</feature>
<dbReference type="EC" id="5.2.1.8" evidence="3"/>
<dbReference type="OrthoDB" id="14196at2"/>
<dbReference type="Pfam" id="PF00639">
    <property type="entry name" value="Rotamase"/>
    <property type="match status" value="1"/>
</dbReference>
<evidence type="ECO:0000256" key="4">
    <source>
        <dbReference type="ARBA" id="ARBA00022729"/>
    </source>
</evidence>
<dbReference type="GO" id="GO:0003755">
    <property type="term" value="F:peptidyl-prolyl cis-trans isomerase activity"/>
    <property type="evidence" value="ECO:0007669"/>
    <property type="project" value="UniProtKB-KW"/>
</dbReference>
<dbReference type="Gene3D" id="1.10.8.1040">
    <property type="match status" value="1"/>
</dbReference>
<evidence type="ECO:0000256" key="8">
    <source>
        <dbReference type="SAM" id="SignalP"/>
    </source>
</evidence>
<dbReference type="EMBL" id="CP025682">
    <property type="protein sequence ID" value="AUN94873.1"/>
    <property type="molecule type" value="Genomic_DNA"/>
</dbReference>
<proteinExistence type="inferred from homology"/>
<dbReference type="PANTHER" id="PTHR47245">
    <property type="entry name" value="PEPTIDYLPROLYL ISOMERASE"/>
    <property type="match status" value="1"/>
</dbReference>
<evidence type="ECO:0000256" key="5">
    <source>
        <dbReference type="ARBA" id="ARBA00023110"/>
    </source>
</evidence>
<feature type="chain" id="PRO_5014442819" description="peptidylprolyl isomerase" evidence="8">
    <location>
        <begin position="24"/>
        <end position="260"/>
    </location>
</feature>
<evidence type="ECO:0000256" key="6">
    <source>
        <dbReference type="ARBA" id="ARBA00023235"/>
    </source>
</evidence>
<gene>
    <name evidence="10" type="ORF">C0099_07990</name>
</gene>
<keyword evidence="6 7" id="KW-0413">Isomerase</keyword>
<dbReference type="PROSITE" id="PS50198">
    <property type="entry name" value="PPIC_PPIASE_2"/>
    <property type="match status" value="1"/>
</dbReference>
<comment type="catalytic activity">
    <reaction evidence="1">
        <text>[protein]-peptidylproline (omega=180) = [protein]-peptidylproline (omega=0)</text>
        <dbReference type="Rhea" id="RHEA:16237"/>
        <dbReference type="Rhea" id="RHEA-COMP:10747"/>
        <dbReference type="Rhea" id="RHEA-COMP:10748"/>
        <dbReference type="ChEBI" id="CHEBI:83833"/>
        <dbReference type="ChEBI" id="CHEBI:83834"/>
        <dbReference type="EC" id="5.2.1.8"/>
    </reaction>
</comment>
<dbReference type="SUPFAM" id="SSF54534">
    <property type="entry name" value="FKBP-like"/>
    <property type="match status" value="1"/>
</dbReference>
<dbReference type="InterPro" id="IPR050245">
    <property type="entry name" value="PrsA_foldase"/>
</dbReference>
<dbReference type="KEGG" id="atw:C0099_07990"/>
<evidence type="ECO:0000256" key="1">
    <source>
        <dbReference type="ARBA" id="ARBA00000971"/>
    </source>
</evidence>
<keyword evidence="4 8" id="KW-0732">Signal</keyword>
<keyword evidence="5 7" id="KW-0697">Rotamase</keyword>
<dbReference type="SUPFAM" id="SSF109998">
    <property type="entry name" value="Triger factor/SurA peptide-binding domain-like"/>
    <property type="match status" value="1"/>
</dbReference>
<dbReference type="RefSeq" id="WP_102246939.1">
    <property type="nucleotide sequence ID" value="NZ_CP025682.1"/>
</dbReference>
<protein>
    <recommendedName>
        <fullName evidence="3">peptidylprolyl isomerase</fullName>
        <ecNumber evidence="3">5.2.1.8</ecNumber>
    </recommendedName>
</protein>
<sequence>MKLTRCRIAVALATGILCQSVFAADPVATVNGQHIPAERLEIIVNEQRGQGQPDSPQLREAVREELIRREVLSQAAQAAGTQDKPAVQTQLELARQAIVIRAYLQDYMAANPVSDADIEKEYESIKGRLGGTEYKPRHILVETEDEAQQIIDRLRAGEDFAELAKQSKDPGSRDKGGELGWSTADLYVPPFAEALASLEKGQMTMEPVQSDFGYHIIELLDEREVEPPPIAEVRQELKQHLEQQRVENHMNALREKATIE</sequence>